<dbReference type="PANTHER" id="PTHR10000:SF53">
    <property type="entry name" value="5-AMINO-6-(5-PHOSPHO-D-RIBITYLAMINO)URACIL PHOSPHATASE YBJI-RELATED"/>
    <property type="match status" value="1"/>
</dbReference>
<dbReference type="GO" id="GO:0005829">
    <property type="term" value="C:cytosol"/>
    <property type="evidence" value="ECO:0007669"/>
    <property type="project" value="TreeGrafter"/>
</dbReference>
<dbReference type="GO" id="GO:0000287">
    <property type="term" value="F:magnesium ion binding"/>
    <property type="evidence" value="ECO:0007669"/>
    <property type="project" value="TreeGrafter"/>
</dbReference>
<protein>
    <submittedName>
        <fullName evidence="2">HAD family phosphatase</fullName>
    </submittedName>
</protein>
<sequence>MHRLIALDMDGTLLDPQGRVPESFWPLYDDATAQGVTLTPASGRQLATLRQMFPACETFIAENGSVVWHAGGVVSTTPLDDDAARRLIDALDDAPFPAHVVVCSPTVAATLALPEAVDREVDKYYASRTTVTRLADATGPVIKIAIYVDTDAERDGYAWVRDHAPELRVVVSGKHWIDVMAPEADKGHALEQLAGALGVDMSDTAAFGDYLNDLGMVRAAGYGVAMGNAHEDVKKAADEVVGTNADNAVVEKLRQWLQ</sequence>
<evidence type="ECO:0000313" key="4">
    <source>
        <dbReference type="Proteomes" id="UP000642876"/>
    </source>
</evidence>
<dbReference type="InterPro" id="IPR000150">
    <property type="entry name" value="Cof"/>
</dbReference>
<dbReference type="Gene3D" id="3.40.50.1000">
    <property type="entry name" value="HAD superfamily/HAD-like"/>
    <property type="match status" value="1"/>
</dbReference>
<dbReference type="GO" id="GO:0016791">
    <property type="term" value="F:phosphatase activity"/>
    <property type="evidence" value="ECO:0007669"/>
    <property type="project" value="TreeGrafter"/>
</dbReference>
<dbReference type="PANTHER" id="PTHR10000">
    <property type="entry name" value="PHOSPHOSERINE PHOSPHATASE"/>
    <property type="match status" value="1"/>
</dbReference>
<reference evidence="3 4" key="1">
    <citation type="submission" date="2020-08" db="EMBL/GenBank/DDBJ databases">
        <title>novel species in genus Corynebacterium.</title>
        <authorList>
            <person name="Zhang G."/>
        </authorList>
    </citation>
    <scope>NUCLEOTIDE SEQUENCE [LARGE SCALE GENOMIC DNA]</scope>
    <source>
        <strain evidence="3 4">zg-917</strain>
        <strain evidence="2">Zg-917</strain>
    </source>
</reference>
<dbReference type="InterPro" id="IPR006379">
    <property type="entry name" value="HAD-SF_hydro_IIB"/>
</dbReference>
<dbReference type="InterPro" id="IPR036412">
    <property type="entry name" value="HAD-like_sf"/>
</dbReference>
<dbReference type="Gene3D" id="3.30.1240.10">
    <property type="match status" value="1"/>
</dbReference>
<dbReference type="NCBIfam" id="TIGR00099">
    <property type="entry name" value="Cof-subfamily"/>
    <property type="match status" value="1"/>
</dbReference>
<dbReference type="Proteomes" id="UP000516235">
    <property type="component" value="Chromosome"/>
</dbReference>
<dbReference type="NCBIfam" id="TIGR01484">
    <property type="entry name" value="HAD-SF-IIB"/>
    <property type="match status" value="1"/>
</dbReference>
<dbReference type="KEGG" id="cluj:IAU68_03365"/>
<dbReference type="CDD" id="cd07518">
    <property type="entry name" value="HAD_YbiV-Like"/>
    <property type="match status" value="1"/>
</dbReference>
<organism evidence="2 3">
    <name type="scientific">Corynebacterium lujinxingii</name>
    <dbReference type="NCBI Taxonomy" id="2763010"/>
    <lineage>
        <taxon>Bacteria</taxon>
        <taxon>Bacillati</taxon>
        <taxon>Actinomycetota</taxon>
        <taxon>Actinomycetes</taxon>
        <taxon>Mycobacteriales</taxon>
        <taxon>Corynebacteriaceae</taxon>
        <taxon>Corynebacterium</taxon>
    </lineage>
</organism>
<evidence type="ECO:0000313" key="2">
    <source>
        <dbReference type="EMBL" id="QNP90814.1"/>
    </source>
</evidence>
<dbReference type="InterPro" id="IPR023214">
    <property type="entry name" value="HAD_sf"/>
</dbReference>
<dbReference type="SUPFAM" id="SSF56784">
    <property type="entry name" value="HAD-like"/>
    <property type="match status" value="1"/>
</dbReference>
<accession>A0A7H0K0J8</accession>
<gene>
    <name evidence="1" type="ORF">H7348_09025</name>
    <name evidence="2" type="ORF">IAU68_03365</name>
</gene>
<keyword evidence="4" id="KW-1185">Reference proteome</keyword>
<dbReference type="EMBL" id="CP061032">
    <property type="protein sequence ID" value="QNP90814.1"/>
    <property type="molecule type" value="Genomic_DNA"/>
</dbReference>
<dbReference type="RefSeq" id="WP_171194483.1">
    <property type="nucleotide sequence ID" value="NZ_CP061032.1"/>
</dbReference>
<dbReference type="AlphaFoldDB" id="A0A7H0K0J8"/>
<dbReference type="SFLD" id="SFLDG01140">
    <property type="entry name" value="C2.B:_Phosphomannomutase_and_P"/>
    <property type="match status" value="1"/>
</dbReference>
<evidence type="ECO:0000313" key="3">
    <source>
        <dbReference type="Proteomes" id="UP000516235"/>
    </source>
</evidence>
<dbReference type="Proteomes" id="UP000642876">
    <property type="component" value="Unassembled WGS sequence"/>
</dbReference>
<dbReference type="SFLD" id="SFLDS00003">
    <property type="entry name" value="Haloacid_Dehalogenase"/>
    <property type="match status" value="1"/>
</dbReference>
<name>A0A7H0K0J8_9CORY</name>
<evidence type="ECO:0000313" key="1">
    <source>
        <dbReference type="EMBL" id="MBC3179442.1"/>
    </source>
</evidence>
<dbReference type="Pfam" id="PF08282">
    <property type="entry name" value="Hydrolase_3"/>
    <property type="match status" value="1"/>
</dbReference>
<proteinExistence type="predicted"/>
<dbReference type="EMBL" id="JACMYE010000007">
    <property type="protein sequence ID" value="MBC3179442.1"/>
    <property type="molecule type" value="Genomic_DNA"/>
</dbReference>